<evidence type="ECO:0000256" key="2">
    <source>
        <dbReference type="ARBA" id="ARBA00023125"/>
    </source>
</evidence>
<proteinExistence type="predicted"/>
<keyword evidence="1" id="KW-0805">Transcription regulation</keyword>
<dbReference type="GO" id="GO:0000976">
    <property type="term" value="F:transcription cis-regulatory region binding"/>
    <property type="evidence" value="ECO:0007669"/>
    <property type="project" value="TreeGrafter"/>
</dbReference>
<dbReference type="AlphaFoldDB" id="A0A7J5BIK6"/>
<protein>
    <submittedName>
        <fullName evidence="6">TetR family transcriptional regulator</fullName>
    </submittedName>
</protein>
<dbReference type="OrthoDB" id="956698at2"/>
<evidence type="ECO:0000256" key="1">
    <source>
        <dbReference type="ARBA" id="ARBA00023015"/>
    </source>
</evidence>
<dbReference type="PANTHER" id="PTHR30055">
    <property type="entry name" value="HTH-TYPE TRANSCRIPTIONAL REGULATOR RUTR"/>
    <property type="match status" value="1"/>
</dbReference>
<keyword evidence="2 4" id="KW-0238">DNA-binding</keyword>
<name>A0A7J5BIK6_9MICO</name>
<reference evidence="6 7" key="1">
    <citation type="submission" date="2019-09" db="EMBL/GenBank/DDBJ databases">
        <title>Phylogeny of genus Pseudoclavibacter and closely related genus.</title>
        <authorList>
            <person name="Li Y."/>
        </authorList>
    </citation>
    <scope>NUCLEOTIDE SEQUENCE [LARGE SCALE GENOMIC DNA]</scope>
    <source>
        <strain evidence="6 7">KCTC 13959</strain>
    </source>
</reference>
<dbReference type="Gene3D" id="1.10.357.10">
    <property type="entry name" value="Tetracycline Repressor, domain 2"/>
    <property type="match status" value="1"/>
</dbReference>
<dbReference type="InterPro" id="IPR009057">
    <property type="entry name" value="Homeodomain-like_sf"/>
</dbReference>
<comment type="caution">
    <text evidence="6">The sequence shown here is derived from an EMBL/GenBank/DDBJ whole genome shotgun (WGS) entry which is preliminary data.</text>
</comment>
<accession>A0A7J5BIK6</accession>
<dbReference type="Proteomes" id="UP000433493">
    <property type="component" value="Unassembled WGS sequence"/>
</dbReference>
<keyword evidence="7" id="KW-1185">Reference proteome</keyword>
<gene>
    <name evidence="6" type="ORF">F8O05_03255</name>
</gene>
<organism evidence="6 7">
    <name type="scientific">Gulosibacter chungangensis</name>
    <dbReference type="NCBI Taxonomy" id="979746"/>
    <lineage>
        <taxon>Bacteria</taxon>
        <taxon>Bacillati</taxon>
        <taxon>Actinomycetota</taxon>
        <taxon>Actinomycetes</taxon>
        <taxon>Micrococcales</taxon>
        <taxon>Microbacteriaceae</taxon>
        <taxon>Gulosibacter</taxon>
    </lineage>
</organism>
<dbReference type="SUPFAM" id="SSF46689">
    <property type="entry name" value="Homeodomain-like"/>
    <property type="match status" value="1"/>
</dbReference>
<keyword evidence="3" id="KW-0804">Transcription</keyword>
<dbReference type="InterPro" id="IPR050109">
    <property type="entry name" value="HTH-type_TetR-like_transc_reg"/>
</dbReference>
<feature type="domain" description="HTH tetR-type" evidence="5">
    <location>
        <begin position="17"/>
        <end position="77"/>
    </location>
</feature>
<feature type="DNA-binding region" description="H-T-H motif" evidence="4">
    <location>
        <begin position="40"/>
        <end position="59"/>
    </location>
</feature>
<evidence type="ECO:0000313" key="6">
    <source>
        <dbReference type="EMBL" id="KAB1645269.1"/>
    </source>
</evidence>
<evidence type="ECO:0000256" key="3">
    <source>
        <dbReference type="ARBA" id="ARBA00023163"/>
    </source>
</evidence>
<dbReference type="InterPro" id="IPR001647">
    <property type="entry name" value="HTH_TetR"/>
</dbReference>
<evidence type="ECO:0000259" key="5">
    <source>
        <dbReference type="PROSITE" id="PS50977"/>
    </source>
</evidence>
<dbReference type="GO" id="GO:0003700">
    <property type="term" value="F:DNA-binding transcription factor activity"/>
    <property type="evidence" value="ECO:0007669"/>
    <property type="project" value="TreeGrafter"/>
</dbReference>
<evidence type="ECO:0000256" key="4">
    <source>
        <dbReference type="PROSITE-ProRule" id="PRU00335"/>
    </source>
</evidence>
<dbReference type="EMBL" id="WBKB01000001">
    <property type="protein sequence ID" value="KAB1645269.1"/>
    <property type="molecule type" value="Genomic_DNA"/>
</dbReference>
<evidence type="ECO:0000313" key="7">
    <source>
        <dbReference type="Proteomes" id="UP000433493"/>
    </source>
</evidence>
<sequence length="202" mass="22510">MATMTSDGLSLTERRRAQTSNDIHLAAIALYEKQGVDATTVAEIASAAGVSSRTFFRYFENKEHAGIPGQFSLRNRVARFAPSDGSPSSVLRQIEGLFEEEILSGVERDEDSVRVARLFAAEPALLEEAAAQLQRVSKLLQVVLSEHCPSLQRSTSLMITDLAMTTWHTSWETLGQRYRAGEDITPIENYREHCALLREIVR</sequence>
<dbReference type="PANTHER" id="PTHR30055:SF238">
    <property type="entry name" value="MYCOFACTOCIN BIOSYNTHESIS TRANSCRIPTIONAL REGULATOR MFTR-RELATED"/>
    <property type="match status" value="1"/>
</dbReference>
<dbReference type="PROSITE" id="PS50977">
    <property type="entry name" value="HTH_TETR_2"/>
    <property type="match status" value="1"/>
</dbReference>
<dbReference type="Pfam" id="PF00440">
    <property type="entry name" value="TetR_N"/>
    <property type="match status" value="1"/>
</dbReference>